<sequence length="273" mass="30383">MTDFTFDGIDKGTFNSLLKQYPTCVQDKLKPLDEQRFNNLPGILAERNGEGKVYSTKEEVATLVDWKLSHGTFRPSLKGLVLQNSPEFVLEVTTDGLSTSSDDNLEARLKTLCKLRGIGPATASLLLAVNDPDTVPFFSDELFRWASWKDETAGRWDRKIKYTPKEYRELVARVADFRSRVESVSAAEIEKVAYVLGKREQDLAIAEKASQARASTGNEESKSSTKRKASPEAAVSAAKEKPKSRKVANARELQVSDEKGSNASRRSTRSMKK</sequence>
<comment type="caution">
    <text evidence="2">The sequence shown here is derived from an EMBL/GenBank/DDBJ whole genome shotgun (WGS) entry which is preliminary data.</text>
</comment>
<name>A0A1V8T226_9PEZI</name>
<keyword evidence="3" id="KW-1185">Reference proteome</keyword>
<reference evidence="3" key="1">
    <citation type="submission" date="2017-03" db="EMBL/GenBank/DDBJ databases">
        <title>Genomes of endolithic fungi from Antarctica.</title>
        <authorList>
            <person name="Coleine C."/>
            <person name="Masonjones S."/>
            <person name="Stajich J.E."/>
        </authorList>
    </citation>
    <scope>NUCLEOTIDE SEQUENCE [LARGE SCALE GENOMIC DNA]</scope>
    <source>
        <strain evidence="3">CCFEE 5527</strain>
    </source>
</reference>
<gene>
    <name evidence="2" type="ORF">B0A48_09079</name>
</gene>
<evidence type="ECO:0000313" key="3">
    <source>
        <dbReference type="Proteomes" id="UP000192596"/>
    </source>
</evidence>
<organism evidence="2 3">
    <name type="scientific">Cryoendolithus antarcticus</name>
    <dbReference type="NCBI Taxonomy" id="1507870"/>
    <lineage>
        <taxon>Eukaryota</taxon>
        <taxon>Fungi</taxon>
        <taxon>Dikarya</taxon>
        <taxon>Ascomycota</taxon>
        <taxon>Pezizomycotina</taxon>
        <taxon>Dothideomycetes</taxon>
        <taxon>Dothideomycetidae</taxon>
        <taxon>Cladosporiales</taxon>
        <taxon>Cladosporiaceae</taxon>
        <taxon>Cryoendolithus</taxon>
    </lineage>
</organism>
<dbReference type="GO" id="GO:0003824">
    <property type="term" value="F:catalytic activity"/>
    <property type="evidence" value="ECO:0007669"/>
    <property type="project" value="InterPro"/>
</dbReference>
<dbReference type="AlphaFoldDB" id="A0A1V8T226"/>
<feature type="region of interest" description="Disordered" evidence="1">
    <location>
        <begin position="209"/>
        <end position="273"/>
    </location>
</feature>
<dbReference type="GO" id="GO:0006281">
    <property type="term" value="P:DNA repair"/>
    <property type="evidence" value="ECO:0007669"/>
    <property type="project" value="InterPro"/>
</dbReference>
<dbReference type="OrthoDB" id="8249012at2759"/>
<accession>A0A1V8T226</accession>
<dbReference type="Proteomes" id="UP000192596">
    <property type="component" value="Unassembled WGS sequence"/>
</dbReference>
<proteinExistence type="predicted"/>
<dbReference type="SUPFAM" id="SSF48150">
    <property type="entry name" value="DNA-glycosylase"/>
    <property type="match status" value="1"/>
</dbReference>
<evidence type="ECO:0000313" key="2">
    <source>
        <dbReference type="EMBL" id="OQO05311.1"/>
    </source>
</evidence>
<protein>
    <submittedName>
        <fullName evidence="2">Uncharacterized protein</fullName>
    </submittedName>
</protein>
<dbReference type="EMBL" id="NAJO01000019">
    <property type="protein sequence ID" value="OQO05311.1"/>
    <property type="molecule type" value="Genomic_DNA"/>
</dbReference>
<evidence type="ECO:0000256" key="1">
    <source>
        <dbReference type="SAM" id="MobiDB-lite"/>
    </source>
</evidence>
<dbReference type="InParanoid" id="A0A1V8T226"/>
<dbReference type="PANTHER" id="PTHR21521">
    <property type="entry name" value="AMUN, ISOFORM A"/>
    <property type="match status" value="1"/>
</dbReference>
<dbReference type="InterPro" id="IPR011257">
    <property type="entry name" value="DNA_glycosylase"/>
</dbReference>
<dbReference type="STRING" id="1507870.A0A1V8T226"/>
<dbReference type="PANTHER" id="PTHR21521:SF0">
    <property type="entry name" value="AMUN, ISOFORM A"/>
    <property type="match status" value="1"/>
</dbReference>